<proteinExistence type="predicted"/>
<protein>
    <submittedName>
        <fullName evidence="3">Alpha/beta hydrolase</fullName>
    </submittedName>
</protein>
<evidence type="ECO:0000313" key="3">
    <source>
        <dbReference type="EMBL" id="KAA0025083.1"/>
    </source>
</evidence>
<name>A0A5A7SK83_9NOCA</name>
<dbReference type="PANTHER" id="PTHR43798:SF31">
    <property type="entry name" value="AB HYDROLASE SUPERFAMILY PROTEIN YCLE"/>
    <property type="match status" value="1"/>
</dbReference>
<keyword evidence="1 3" id="KW-0378">Hydrolase</keyword>
<evidence type="ECO:0000259" key="2">
    <source>
        <dbReference type="Pfam" id="PF00561"/>
    </source>
</evidence>
<dbReference type="PRINTS" id="PR00111">
    <property type="entry name" value="ABHYDROLASE"/>
</dbReference>
<dbReference type="GO" id="GO:0016020">
    <property type="term" value="C:membrane"/>
    <property type="evidence" value="ECO:0007669"/>
    <property type="project" value="TreeGrafter"/>
</dbReference>
<dbReference type="Gene3D" id="3.40.50.1820">
    <property type="entry name" value="alpha/beta hydrolase"/>
    <property type="match status" value="1"/>
</dbReference>
<comment type="caution">
    <text evidence="3">The sequence shown here is derived from an EMBL/GenBank/DDBJ whole genome shotgun (WGS) entry which is preliminary data.</text>
</comment>
<dbReference type="EMBL" id="VLNY01000001">
    <property type="protein sequence ID" value="KAA0025083.1"/>
    <property type="molecule type" value="Genomic_DNA"/>
</dbReference>
<dbReference type="InterPro" id="IPR050266">
    <property type="entry name" value="AB_hydrolase_sf"/>
</dbReference>
<keyword evidence="4" id="KW-1185">Reference proteome</keyword>
<sequence length="260" mass="27886">METDNARIHYTDTGGDGPAVLLGHGFLLDSDMFDAQAQALSPKYRLITVDARGHGRTEDAGEPFSYWDSAGDSWAVLDHLGIGEAVVGGMSQGGFTALRMALLQPDRVRALILICTVAEAYNVAQRESYRGLTDAWIGDGPIEPIAKTLGAQMIGGTDADRAPWLDKWRHGNRKLITQAANTLVDRESITDRVGEITCPAILIRGAQDQAITDEDMTALQTQLGGPAEAHTIEGASHAVNVTHSEPVNELLLNFLAGVQT</sequence>
<feature type="domain" description="AB hydrolase-1" evidence="2">
    <location>
        <begin position="18"/>
        <end position="241"/>
    </location>
</feature>
<accession>A0A5A7SK83</accession>
<dbReference type="PANTHER" id="PTHR43798">
    <property type="entry name" value="MONOACYLGLYCEROL LIPASE"/>
    <property type="match status" value="1"/>
</dbReference>
<gene>
    <name evidence="3" type="ORF">FOY51_02635</name>
</gene>
<dbReference type="GO" id="GO:0016787">
    <property type="term" value="F:hydrolase activity"/>
    <property type="evidence" value="ECO:0007669"/>
    <property type="project" value="UniProtKB-KW"/>
</dbReference>
<organism evidence="3 4">
    <name type="scientific">Antrihabitans cavernicola</name>
    <dbReference type="NCBI Taxonomy" id="2495913"/>
    <lineage>
        <taxon>Bacteria</taxon>
        <taxon>Bacillati</taxon>
        <taxon>Actinomycetota</taxon>
        <taxon>Actinomycetes</taxon>
        <taxon>Mycobacteriales</taxon>
        <taxon>Nocardiaceae</taxon>
        <taxon>Antrihabitans</taxon>
    </lineage>
</organism>
<evidence type="ECO:0000256" key="1">
    <source>
        <dbReference type="ARBA" id="ARBA00022801"/>
    </source>
</evidence>
<dbReference type="Proteomes" id="UP000322244">
    <property type="component" value="Unassembled WGS sequence"/>
</dbReference>
<dbReference type="Pfam" id="PF00561">
    <property type="entry name" value="Abhydrolase_1"/>
    <property type="match status" value="1"/>
</dbReference>
<dbReference type="AlphaFoldDB" id="A0A5A7SK83"/>
<dbReference type="SUPFAM" id="SSF53474">
    <property type="entry name" value="alpha/beta-Hydrolases"/>
    <property type="match status" value="1"/>
</dbReference>
<dbReference type="InterPro" id="IPR029058">
    <property type="entry name" value="AB_hydrolase_fold"/>
</dbReference>
<dbReference type="OrthoDB" id="495620at2"/>
<reference evidence="3 4" key="1">
    <citation type="submission" date="2019-07" db="EMBL/GenBank/DDBJ databases">
        <title>Rhodococcus cavernicolus sp. nov., isolated from a cave.</title>
        <authorList>
            <person name="Lee S.D."/>
        </authorList>
    </citation>
    <scope>NUCLEOTIDE SEQUENCE [LARGE SCALE GENOMIC DNA]</scope>
    <source>
        <strain evidence="3 4">C1-24</strain>
    </source>
</reference>
<dbReference type="InterPro" id="IPR000073">
    <property type="entry name" value="AB_hydrolase_1"/>
</dbReference>
<evidence type="ECO:0000313" key="4">
    <source>
        <dbReference type="Proteomes" id="UP000322244"/>
    </source>
</evidence>